<dbReference type="RefSeq" id="WP_108704388.1">
    <property type="nucleotide sequence ID" value="NZ_CACRTM010000027.1"/>
</dbReference>
<organism evidence="1">
    <name type="scientific">Klebsiella oxytoca</name>
    <dbReference type="NCBI Taxonomy" id="571"/>
    <lineage>
        <taxon>Bacteria</taxon>
        <taxon>Pseudomonadati</taxon>
        <taxon>Pseudomonadota</taxon>
        <taxon>Gammaproteobacteria</taxon>
        <taxon>Enterobacterales</taxon>
        <taxon>Enterobacteriaceae</taxon>
        <taxon>Klebsiella/Raoultella group</taxon>
        <taxon>Klebsiella</taxon>
    </lineage>
</organism>
<reference evidence="1" key="1">
    <citation type="submission" date="2019-11" db="EMBL/GenBank/DDBJ databases">
        <authorList>
            <person name="Feng L."/>
        </authorList>
    </citation>
    <scope>NUCLEOTIDE SEQUENCE</scope>
    <source>
        <strain evidence="1">KOxytocaLFYP65</strain>
    </source>
</reference>
<protein>
    <submittedName>
        <fullName evidence="1">Uncharacterized protein</fullName>
    </submittedName>
</protein>
<name>A0A6N3EUM7_KLEOX</name>
<evidence type="ECO:0000313" key="1">
    <source>
        <dbReference type="EMBL" id="VYU43975.1"/>
    </source>
</evidence>
<proteinExistence type="predicted"/>
<sequence length="316" mass="36893">MASKNKIIVHIGDDLLYSVLKDEIKKSGGNSSEFVRKILEDKCSKKVAEERVLLKNNYSNSKSTDANSAYPLNMTIDSERQVTKDGVFRFNKIEDSLYDDYESVFFGMMCFDFSDIKNKVKNEAVKRIPGIIKNAWFSIEENYSQADINLMFVDRVDIRFLEYKNKRFYVRIKVKFHVSRFLFSAIELNDDILRIDFLNIKYLRFKYVAINGCLSKKYDRWLFLKPTKETSLGGFFAGLFYIPKKKEVLIEEIKQLLNSQDFCKNGMLEIPGKFVKMHINSDQIKVDGRSFAQGFKILKQRMKIHSVGAENPSWLK</sequence>
<dbReference type="AlphaFoldDB" id="A0A6N3EUM7"/>
<gene>
    <name evidence="1" type="ORF">KOLFYP65_04097</name>
</gene>
<dbReference type="EMBL" id="CACRTM010000027">
    <property type="protein sequence ID" value="VYU43975.1"/>
    <property type="molecule type" value="Genomic_DNA"/>
</dbReference>
<accession>A0A6N3EUM7</accession>